<evidence type="ECO:0000313" key="4">
    <source>
        <dbReference type="Proteomes" id="UP000653797"/>
    </source>
</evidence>
<keyword evidence="2" id="KW-0732">Signal</keyword>
<feature type="region of interest" description="Disordered" evidence="1">
    <location>
        <begin position="95"/>
        <end position="128"/>
    </location>
</feature>
<feature type="signal peptide" evidence="2">
    <location>
        <begin position="1"/>
        <end position="20"/>
    </location>
</feature>
<dbReference type="RefSeq" id="WP_191040716.1">
    <property type="nucleotide sequence ID" value="NZ_JACXAA010000007.1"/>
</dbReference>
<sequence>MKTLIFTLGIIGLTVLTASAQDDRKLRNDVTYSTHNYKHANKAATAKRWTTDKSLEVTPPSTAVNQLANYKHQMPGLTPVGGVVLPHTLQTDVASRNYKIQRVSEPVPESTQEISAKPQSKETSAGNE</sequence>
<accession>A0A927GEX3</accession>
<evidence type="ECO:0000313" key="3">
    <source>
        <dbReference type="EMBL" id="MBD2755096.1"/>
    </source>
</evidence>
<proteinExistence type="predicted"/>
<dbReference type="Proteomes" id="UP000653797">
    <property type="component" value="Unassembled WGS sequence"/>
</dbReference>
<evidence type="ECO:0000256" key="1">
    <source>
        <dbReference type="SAM" id="MobiDB-lite"/>
    </source>
</evidence>
<feature type="compositionally biased region" description="Polar residues" evidence="1">
    <location>
        <begin position="109"/>
        <end position="128"/>
    </location>
</feature>
<protein>
    <submittedName>
        <fullName evidence="3">Uncharacterized protein</fullName>
    </submittedName>
</protein>
<organism evidence="3 4">
    <name type="scientific">Spirosoma validum</name>
    <dbReference type="NCBI Taxonomy" id="2771355"/>
    <lineage>
        <taxon>Bacteria</taxon>
        <taxon>Pseudomonadati</taxon>
        <taxon>Bacteroidota</taxon>
        <taxon>Cytophagia</taxon>
        <taxon>Cytophagales</taxon>
        <taxon>Cytophagaceae</taxon>
        <taxon>Spirosoma</taxon>
    </lineage>
</organism>
<dbReference type="EMBL" id="JACXAA010000007">
    <property type="protein sequence ID" value="MBD2755096.1"/>
    <property type="molecule type" value="Genomic_DNA"/>
</dbReference>
<name>A0A927GEX3_9BACT</name>
<dbReference type="AlphaFoldDB" id="A0A927GEX3"/>
<comment type="caution">
    <text evidence="3">The sequence shown here is derived from an EMBL/GenBank/DDBJ whole genome shotgun (WGS) entry which is preliminary data.</text>
</comment>
<keyword evidence="4" id="KW-1185">Reference proteome</keyword>
<reference evidence="3" key="1">
    <citation type="submission" date="2020-09" db="EMBL/GenBank/DDBJ databases">
        <authorList>
            <person name="Kim M.K."/>
        </authorList>
    </citation>
    <scope>NUCLEOTIDE SEQUENCE</scope>
    <source>
        <strain evidence="3">BT704</strain>
    </source>
</reference>
<evidence type="ECO:0000256" key="2">
    <source>
        <dbReference type="SAM" id="SignalP"/>
    </source>
</evidence>
<gene>
    <name evidence="3" type="ORF">IC230_19495</name>
</gene>
<feature type="chain" id="PRO_5036723322" evidence="2">
    <location>
        <begin position="21"/>
        <end position="128"/>
    </location>
</feature>